<dbReference type="STRING" id="329884.A0A4U0WN92"/>
<keyword evidence="1" id="KW-0539">Nucleus</keyword>
<evidence type="ECO:0000256" key="1">
    <source>
        <dbReference type="ARBA" id="ARBA00023242"/>
    </source>
</evidence>
<organism evidence="4 5">
    <name type="scientific">Friedmanniomyces simplex</name>
    <dbReference type="NCBI Taxonomy" id="329884"/>
    <lineage>
        <taxon>Eukaryota</taxon>
        <taxon>Fungi</taxon>
        <taxon>Dikarya</taxon>
        <taxon>Ascomycota</taxon>
        <taxon>Pezizomycotina</taxon>
        <taxon>Dothideomycetes</taxon>
        <taxon>Dothideomycetidae</taxon>
        <taxon>Mycosphaerellales</taxon>
        <taxon>Teratosphaeriaceae</taxon>
        <taxon>Friedmanniomyces</taxon>
    </lineage>
</organism>
<dbReference type="PANTHER" id="PTHR47785">
    <property type="entry name" value="ZN(II)2CYS6 TRANSCRIPTION FACTOR (EUROFUNG)-RELATED-RELATED"/>
    <property type="match status" value="1"/>
</dbReference>
<evidence type="ECO:0000256" key="2">
    <source>
        <dbReference type="SAM" id="MobiDB-lite"/>
    </source>
</evidence>
<feature type="domain" description="Xylanolytic transcriptional activator regulatory" evidence="3">
    <location>
        <begin position="196"/>
        <end position="462"/>
    </location>
</feature>
<accession>A0A4U0WN92</accession>
<dbReference type="InterPro" id="IPR007219">
    <property type="entry name" value="XnlR_reg_dom"/>
</dbReference>
<dbReference type="InterPro" id="IPR053181">
    <property type="entry name" value="EcdB-like_regulator"/>
</dbReference>
<dbReference type="GO" id="GO:0006351">
    <property type="term" value="P:DNA-templated transcription"/>
    <property type="evidence" value="ECO:0007669"/>
    <property type="project" value="InterPro"/>
</dbReference>
<comment type="caution">
    <text evidence="4">The sequence shown here is derived from an EMBL/GenBank/DDBJ whole genome shotgun (WGS) entry which is preliminary data.</text>
</comment>
<dbReference type="EMBL" id="NAJQ01000805">
    <property type="protein sequence ID" value="TKA64732.1"/>
    <property type="molecule type" value="Genomic_DNA"/>
</dbReference>
<reference evidence="4 5" key="1">
    <citation type="submission" date="2017-03" db="EMBL/GenBank/DDBJ databases">
        <title>Genomes of endolithic fungi from Antarctica.</title>
        <authorList>
            <person name="Coleine C."/>
            <person name="Masonjones S."/>
            <person name="Stajich J.E."/>
        </authorList>
    </citation>
    <scope>NUCLEOTIDE SEQUENCE [LARGE SCALE GENOMIC DNA]</scope>
    <source>
        <strain evidence="4 5">CCFEE 5184</strain>
    </source>
</reference>
<dbReference type="AlphaFoldDB" id="A0A4U0WN92"/>
<dbReference type="PANTHER" id="PTHR47785:SF6">
    <property type="entry name" value="ZN(II)2CYS6 TRANSCRIPTION FACTOR (EUROFUNG)"/>
    <property type="match status" value="1"/>
</dbReference>
<dbReference type="OrthoDB" id="6133115at2759"/>
<evidence type="ECO:0000313" key="5">
    <source>
        <dbReference type="Proteomes" id="UP000309340"/>
    </source>
</evidence>
<dbReference type="GO" id="GO:0003677">
    <property type="term" value="F:DNA binding"/>
    <property type="evidence" value="ECO:0007669"/>
    <property type="project" value="InterPro"/>
</dbReference>
<name>A0A4U0WN92_9PEZI</name>
<keyword evidence="5" id="KW-1185">Reference proteome</keyword>
<dbReference type="CDD" id="cd12148">
    <property type="entry name" value="fungal_TF_MHR"/>
    <property type="match status" value="1"/>
</dbReference>
<feature type="region of interest" description="Disordered" evidence="2">
    <location>
        <begin position="49"/>
        <end position="99"/>
    </location>
</feature>
<gene>
    <name evidence="4" type="ORF">B0A55_11116</name>
</gene>
<evidence type="ECO:0000313" key="4">
    <source>
        <dbReference type="EMBL" id="TKA64732.1"/>
    </source>
</evidence>
<sequence length="701" mass="78407">MKFGRNVVSAGALASIASTENRFPRSKKDQTMVHILDALSRLENKFDNLAMTSGSSPDGSTPSRRTASQRTASATSSSMSTMKASQSGIPPQGSEYPGHFKQPYQHLTVPHKVMLWPGIYIHLLNSGIPAASDLQYVLQEGTHWFIQREMAKHPDPLPSRLGLPCFAINAGPHEHGRAANVAFPTLTIQQIQEFSDAYFNTFNVLYPILNQETFMNVIVTPLLREGYGDGDAGSVLALMVFALGKVAVEGVLHRPVSVVNGQLSGFRGGTINEPPGLELFNEARRRHGFVMTQCSLENVQINLLQATYYEATARHLDFWRSTVAASMACQVLVRCQPIDWSSAEGDLIKRAYWTCVLSEDLYHLDLDLPQTGIHTMDDEVPMPYFHQAQEQEEGHQSGGNSISGNSTVGAGANEERSHFQYHFLAIIALRRHIARIHNVIHESERAMQSEPLWQGSGSLEKEPDGSTTGTHAHQKLATSTVQAASESFDDYGGPPVAVIREMVRQLDSWRALLPRPLQWSDNDKFDFPATDPMTRRPNEPLFSVDQGPIPIGHQYNLDVVTAQLRTRFYYARFMTYRPFVYKALHFPELMTPDDCNCCALAIKSVCLWPLAMAPPKNKKRLVPHMFAWTQSFMGILLILRMTTANDCLSRIVDEAHVVGRQEIESTMDIMLDWMRDVKQVDGIAEWSWGILEPLYGLQPEQ</sequence>
<evidence type="ECO:0000259" key="3">
    <source>
        <dbReference type="Pfam" id="PF04082"/>
    </source>
</evidence>
<dbReference type="Pfam" id="PF04082">
    <property type="entry name" value="Fungal_trans"/>
    <property type="match status" value="1"/>
</dbReference>
<dbReference type="Proteomes" id="UP000309340">
    <property type="component" value="Unassembled WGS sequence"/>
</dbReference>
<feature type="compositionally biased region" description="Polar residues" evidence="2">
    <location>
        <begin position="465"/>
        <end position="481"/>
    </location>
</feature>
<feature type="compositionally biased region" description="Polar residues" evidence="2">
    <location>
        <begin position="398"/>
        <end position="408"/>
    </location>
</feature>
<protein>
    <recommendedName>
        <fullName evidence="3">Xylanolytic transcriptional activator regulatory domain-containing protein</fullName>
    </recommendedName>
</protein>
<dbReference type="GO" id="GO:0008270">
    <property type="term" value="F:zinc ion binding"/>
    <property type="evidence" value="ECO:0007669"/>
    <property type="project" value="InterPro"/>
</dbReference>
<feature type="compositionally biased region" description="Low complexity" evidence="2">
    <location>
        <begin position="52"/>
        <end position="87"/>
    </location>
</feature>
<feature type="region of interest" description="Disordered" evidence="2">
    <location>
        <begin position="449"/>
        <end position="481"/>
    </location>
</feature>
<feature type="region of interest" description="Disordered" evidence="2">
    <location>
        <begin position="389"/>
        <end position="411"/>
    </location>
</feature>
<proteinExistence type="predicted"/>